<dbReference type="InterPro" id="IPR041118">
    <property type="entry name" value="Rx_N"/>
</dbReference>
<evidence type="ECO:0000256" key="1">
    <source>
        <dbReference type="ARBA" id="ARBA00022737"/>
    </source>
</evidence>
<dbReference type="InterPro" id="IPR032675">
    <property type="entry name" value="LRR_dom_sf"/>
</dbReference>
<proteinExistence type="predicted"/>
<dbReference type="OrthoDB" id="1432172at2759"/>
<dbReference type="GO" id="GO:0006952">
    <property type="term" value="P:defense response"/>
    <property type="evidence" value="ECO:0007669"/>
    <property type="project" value="UniProtKB-KW"/>
</dbReference>
<evidence type="ECO:0000313" key="7">
    <source>
        <dbReference type="Proteomes" id="UP000737018"/>
    </source>
</evidence>
<dbReference type="AlphaFoldDB" id="A0A8J4Q9G7"/>
<evidence type="ECO:0000259" key="4">
    <source>
        <dbReference type="Pfam" id="PF18052"/>
    </source>
</evidence>
<protein>
    <recommendedName>
        <fullName evidence="8">Rx N-terminal domain-containing protein</fullName>
    </recommendedName>
</protein>
<dbReference type="PANTHER" id="PTHR47186:SF18">
    <property type="entry name" value="RX N-TERMINAL DOMAIN-CONTAINING PROTEIN"/>
    <property type="match status" value="1"/>
</dbReference>
<evidence type="ECO:0000259" key="5">
    <source>
        <dbReference type="Pfam" id="PF25019"/>
    </source>
</evidence>
<evidence type="ECO:0008006" key="8">
    <source>
        <dbReference type="Google" id="ProtNLM"/>
    </source>
</evidence>
<keyword evidence="2" id="KW-0547">Nucleotide-binding</keyword>
<keyword evidence="1" id="KW-0677">Repeat</keyword>
<dbReference type="Pfam" id="PF18052">
    <property type="entry name" value="Rx_N"/>
    <property type="match status" value="1"/>
</dbReference>
<dbReference type="Proteomes" id="UP000737018">
    <property type="component" value="Unassembled WGS sequence"/>
</dbReference>
<dbReference type="PANTHER" id="PTHR47186">
    <property type="entry name" value="LEUCINE-RICH REPEAT-CONTAINING PROTEIN 57"/>
    <property type="match status" value="1"/>
</dbReference>
<dbReference type="Pfam" id="PF25019">
    <property type="entry name" value="LRR_R13L1-DRL21"/>
    <property type="match status" value="1"/>
</dbReference>
<comment type="caution">
    <text evidence="6">The sequence shown here is derived from an EMBL/GenBank/DDBJ whole genome shotgun (WGS) entry which is preliminary data.</text>
</comment>
<keyword evidence="7" id="KW-1185">Reference proteome</keyword>
<feature type="domain" description="R13L1/DRL21-like LRR repeat region" evidence="5">
    <location>
        <begin position="286"/>
        <end position="408"/>
    </location>
</feature>
<sequence>MAEALVGGAFLSASLQVLFDRIASHEFLDFFNQRKDINELLRKIRMTLLLINSVLNDAEEKKIKNSAAKEWVNELKDAAYHVQDLIDEITTDASLNKLKAEQKMSTSKNGDKQFICLSEKTRYFSYSRMKFDAYEKFEAFHGAKGLRSFLPSNVSVRYGCLSTKVVLHLLPELRSLRVLSLSHYWNLTVLPDSICNLKQLRYLDISHTAIEVLPESVCTLYNLQTMLLSCCRFLTELPANMGWLINLRHLDISGTNLIEMPLLMGKLRSLQTLTSFILGKKGGSSIKELRELRQLKGSLSVLKLENVVYVRDALEANLRDKLQLNELVLKWGGDTNDSKKDGEVLDKLQPHANLTKLTIENFGGTIFSDWLGHASYNIVSVQIHNCKYCLFLPPFGQLPSLKNLSIVGLDGVVNIGTEFYGTGASRSRPFGSLENLRFKNMSELQEWLPFTDDNGGAVAFPRLLQLCIQNCPKLTTGLPNGLFSLKELVINNCQQLDSSLPRAPAICQLNLQYCHKVVLNELPPQVLNLKISGYDNLVSLPIVNNHCLDKLDISDCPSLMLLPSSDIGDTLKSLGVKNCGKLMFPMHHCYASLESVCIRSSCDSLLSFPLDLFPKMNHLDIHGCHNLRSLSVLNQGPLQYLESLRSLEISNCSNFASFPEEGLPAPNLTRFSIDNCNNLKALPDQMHPLLPSLQTLSIQLCTELRVISRWGVANQFICT</sequence>
<reference evidence="6" key="1">
    <citation type="submission" date="2020-03" db="EMBL/GenBank/DDBJ databases">
        <title>Castanea mollissima Vanexum genome sequencing.</title>
        <authorList>
            <person name="Staton M."/>
        </authorList>
    </citation>
    <scope>NUCLEOTIDE SEQUENCE</scope>
    <source>
        <tissue evidence="6">Leaf</tissue>
    </source>
</reference>
<dbReference type="InterPro" id="IPR056789">
    <property type="entry name" value="LRR_R13L1-DRL21"/>
</dbReference>
<dbReference type="GO" id="GO:0000166">
    <property type="term" value="F:nucleotide binding"/>
    <property type="evidence" value="ECO:0007669"/>
    <property type="project" value="UniProtKB-KW"/>
</dbReference>
<evidence type="ECO:0000256" key="3">
    <source>
        <dbReference type="ARBA" id="ARBA00022821"/>
    </source>
</evidence>
<gene>
    <name evidence="6" type="ORF">CMV_027611</name>
</gene>
<name>A0A8J4Q9G7_9ROSI</name>
<organism evidence="6 7">
    <name type="scientific">Castanea mollissima</name>
    <name type="common">Chinese chestnut</name>
    <dbReference type="NCBI Taxonomy" id="60419"/>
    <lineage>
        <taxon>Eukaryota</taxon>
        <taxon>Viridiplantae</taxon>
        <taxon>Streptophyta</taxon>
        <taxon>Embryophyta</taxon>
        <taxon>Tracheophyta</taxon>
        <taxon>Spermatophyta</taxon>
        <taxon>Magnoliopsida</taxon>
        <taxon>eudicotyledons</taxon>
        <taxon>Gunneridae</taxon>
        <taxon>Pentapetalae</taxon>
        <taxon>rosids</taxon>
        <taxon>fabids</taxon>
        <taxon>Fagales</taxon>
        <taxon>Fagaceae</taxon>
        <taxon>Castanea</taxon>
    </lineage>
</organism>
<dbReference type="SUPFAM" id="SSF52058">
    <property type="entry name" value="L domain-like"/>
    <property type="match status" value="2"/>
</dbReference>
<dbReference type="EMBL" id="JRKL02010141">
    <property type="protein sequence ID" value="KAF3946085.1"/>
    <property type="molecule type" value="Genomic_DNA"/>
</dbReference>
<evidence type="ECO:0000313" key="6">
    <source>
        <dbReference type="EMBL" id="KAF3946085.1"/>
    </source>
</evidence>
<dbReference type="Gene3D" id="3.80.10.10">
    <property type="entry name" value="Ribonuclease Inhibitor"/>
    <property type="match status" value="2"/>
</dbReference>
<feature type="domain" description="Disease resistance N-terminal" evidence="4">
    <location>
        <begin position="10"/>
        <end position="102"/>
    </location>
</feature>
<keyword evidence="3" id="KW-0611">Plant defense</keyword>
<accession>A0A8J4Q9G7</accession>
<evidence type="ECO:0000256" key="2">
    <source>
        <dbReference type="ARBA" id="ARBA00022741"/>
    </source>
</evidence>
<dbReference type="Gene3D" id="1.20.5.4130">
    <property type="match status" value="1"/>
</dbReference>